<dbReference type="Gene3D" id="3.40.50.300">
    <property type="entry name" value="P-loop containing nucleotide triphosphate hydrolases"/>
    <property type="match status" value="2"/>
</dbReference>
<evidence type="ECO:0000256" key="3">
    <source>
        <dbReference type="ARBA" id="ARBA00022597"/>
    </source>
</evidence>
<evidence type="ECO:0000313" key="11">
    <source>
        <dbReference type="Proteomes" id="UP000183417"/>
    </source>
</evidence>
<keyword evidence="5" id="KW-0547">Nucleotide-binding</keyword>
<dbReference type="CDD" id="cd03215">
    <property type="entry name" value="ABC_Carb_Monos_II"/>
    <property type="match status" value="1"/>
</dbReference>
<dbReference type="PROSITE" id="PS50893">
    <property type="entry name" value="ABC_TRANSPORTER_2"/>
    <property type="match status" value="2"/>
</dbReference>
<dbReference type="AlphaFoldDB" id="A0A1H3TIY4"/>
<keyword evidence="2" id="KW-1003">Cell membrane</keyword>
<reference evidence="10 11" key="1">
    <citation type="submission" date="2016-10" db="EMBL/GenBank/DDBJ databases">
        <authorList>
            <person name="de Groot N.N."/>
        </authorList>
    </citation>
    <scope>NUCLEOTIDE SEQUENCE [LARGE SCALE GENOMIC DNA]</scope>
    <source>
        <strain evidence="10 11">LMG 24775</strain>
    </source>
</reference>
<keyword evidence="8" id="KW-0472">Membrane</keyword>
<evidence type="ECO:0000256" key="5">
    <source>
        <dbReference type="ARBA" id="ARBA00022741"/>
    </source>
</evidence>
<keyword evidence="1" id="KW-0813">Transport</keyword>
<dbReference type="InterPro" id="IPR017871">
    <property type="entry name" value="ABC_transporter-like_CS"/>
</dbReference>
<keyword evidence="6 10" id="KW-0067">ATP-binding</keyword>
<gene>
    <name evidence="10" type="ORF">SAMN05421547_12940</name>
</gene>
<dbReference type="InterPro" id="IPR003439">
    <property type="entry name" value="ABC_transporter-like_ATP-bd"/>
</dbReference>
<dbReference type="GeneID" id="94695464"/>
<dbReference type="CDD" id="cd03216">
    <property type="entry name" value="ABC_Carb_Monos_I"/>
    <property type="match status" value="1"/>
</dbReference>
<evidence type="ECO:0000256" key="4">
    <source>
        <dbReference type="ARBA" id="ARBA00022737"/>
    </source>
</evidence>
<accession>A0A1H3TIY4</accession>
<evidence type="ECO:0000256" key="2">
    <source>
        <dbReference type="ARBA" id="ARBA00022475"/>
    </source>
</evidence>
<evidence type="ECO:0000313" key="10">
    <source>
        <dbReference type="EMBL" id="SDZ50166.1"/>
    </source>
</evidence>
<evidence type="ECO:0000259" key="9">
    <source>
        <dbReference type="PROSITE" id="PS50893"/>
    </source>
</evidence>
<keyword evidence="3" id="KW-0762">Sugar transport</keyword>
<dbReference type="Pfam" id="PF00005">
    <property type="entry name" value="ABC_tran"/>
    <property type="match status" value="2"/>
</dbReference>
<keyword evidence="7" id="KW-1278">Translocase</keyword>
<dbReference type="PANTHER" id="PTHR43790:SF1">
    <property type="entry name" value="XYLOSE IMPORT ATP-BINDING PROTEIN XYLG"/>
    <property type="match status" value="1"/>
</dbReference>
<evidence type="ECO:0000256" key="7">
    <source>
        <dbReference type="ARBA" id="ARBA00022967"/>
    </source>
</evidence>
<name>A0A1H3TIY4_9BURK</name>
<dbReference type="PROSITE" id="PS00211">
    <property type="entry name" value="ABC_TRANSPORTER_1"/>
    <property type="match status" value="1"/>
</dbReference>
<dbReference type="RefSeq" id="WP_074923589.1">
    <property type="nucleotide sequence ID" value="NZ_CP141274.1"/>
</dbReference>
<proteinExistence type="predicted"/>
<dbReference type="Proteomes" id="UP000183417">
    <property type="component" value="Unassembled WGS sequence"/>
</dbReference>
<dbReference type="InterPro" id="IPR003593">
    <property type="entry name" value="AAA+_ATPase"/>
</dbReference>
<dbReference type="GO" id="GO:0005524">
    <property type="term" value="F:ATP binding"/>
    <property type="evidence" value="ECO:0007669"/>
    <property type="project" value="UniProtKB-KW"/>
</dbReference>
<sequence length="499" mass="54036">MDATTTALVRMQAVTVRFGDATALHALDWDVMPGEVHCLMGSNGSGKSTAIKVLSGVHAPQPGARIDIGGQPVQRLDPALAKSLGIQVIYQDLSLFPNLSVAENIAFDQAMGRWWAPVRRRRQREAAQAVLRRLGIALPLDARVGDLPIAGRQLVAICRGMAARARLLFMDEPTASLTRAEVDALLAVVRRLQADGMAIVFVSHKLDEVMEIADRVTVLRDGRKLGTWPAEQLSGRQLAALMTGQEVDERLHARDMSAAPALLEVRGLGRDGDYEDVSFDVREGEILGLTGLLGAGRTELALGLFGMRRPDRGSIRLGGRTLVLRSNRDAMAAGIAYVPEDRQSIGLNLRQSVQDNLVLAMLPRLSGPLGWLPARRRAATAAQWRDRLRMRLPALDAPVHQLSGGNAQRVVLARWLATAPRLLILDSPTVGVDIGNRQGIFEIVHGLAAQGMAVIVISDEVAEVHAHCDRVLHMRGGRMAGEFVPGVHSESQIEEAVHA</sequence>
<feature type="domain" description="ABC transporter" evidence="9">
    <location>
        <begin position="251"/>
        <end position="499"/>
    </location>
</feature>
<dbReference type="PANTHER" id="PTHR43790">
    <property type="entry name" value="CARBOHYDRATE TRANSPORT ATP-BINDING PROTEIN MG119-RELATED"/>
    <property type="match status" value="1"/>
</dbReference>
<dbReference type="GO" id="GO:0016887">
    <property type="term" value="F:ATP hydrolysis activity"/>
    <property type="evidence" value="ECO:0007669"/>
    <property type="project" value="InterPro"/>
</dbReference>
<dbReference type="SUPFAM" id="SSF52540">
    <property type="entry name" value="P-loop containing nucleoside triphosphate hydrolases"/>
    <property type="match status" value="2"/>
</dbReference>
<keyword evidence="4" id="KW-0677">Repeat</keyword>
<protein>
    <submittedName>
        <fullName evidence="10">Monosaccharide ABC transporter ATP-binding protein, CUT2 family</fullName>
    </submittedName>
</protein>
<evidence type="ECO:0000256" key="8">
    <source>
        <dbReference type="ARBA" id="ARBA00023136"/>
    </source>
</evidence>
<evidence type="ECO:0000256" key="1">
    <source>
        <dbReference type="ARBA" id="ARBA00022448"/>
    </source>
</evidence>
<feature type="domain" description="ABC transporter" evidence="9">
    <location>
        <begin position="9"/>
        <end position="246"/>
    </location>
</feature>
<evidence type="ECO:0000256" key="6">
    <source>
        <dbReference type="ARBA" id="ARBA00022840"/>
    </source>
</evidence>
<dbReference type="SMART" id="SM00382">
    <property type="entry name" value="AAA"/>
    <property type="match status" value="2"/>
</dbReference>
<dbReference type="EMBL" id="FNPE01000029">
    <property type="protein sequence ID" value="SDZ50166.1"/>
    <property type="molecule type" value="Genomic_DNA"/>
</dbReference>
<dbReference type="InterPro" id="IPR050107">
    <property type="entry name" value="ABC_carbohydrate_import_ATPase"/>
</dbReference>
<organism evidence="10 11">
    <name type="scientific">Delftia lacustris</name>
    <dbReference type="NCBI Taxonomy" id="558537"/>
    <lineage>
        <taxon>Bacteria</taxon>
        <taxon>Pseudomonadati</taxon>
        <taxon>Pseudomonadota</taxon>
        <taxon>Betaproteobacteria</taxon>
        <taxon>Burkholderiales</taxon>
        <taxon>Comamonadaceae</taxon>
        <taxon>Delftia</taxon>
    </lineage>
</organism>
<dbReference type="InterPro" id="IPR027417">
    <property type="entry name" value="P-loop_NTPase"/>
</dbReference>